<dbReference type="GO" id="GO:0008017">
    <property type="term" value="F:microtubule binding"/>
    <property type="evidence" value="ECO:0007669"/>
    <property type="project" value="InterPro"/>
</dbReference>
<feature type="compositionally biased region" description="Basic and acidic residues" evidence="8">
    <location>
        <begin position="396"/>
        <end position="418"/>
    </location>
</feature>
<dbReference type="AlphaFoldDB" id="A0A9Q0FX74"/>
<accession>A0A9Q0FX74</accession>
<keyword evidence="3" id="KW-0963">Cytoplasm</keyword>
<feature type="coiled-coil region" evidence="7">
    <location>
        <begin position="94"/>
        <end position="281"/>
    </location>
</feature>
<dbReference type="OrthoDB" id="1906253at2759"/>
<evidence type="ECO:0000256" key="1">
    <source>
        <dbReference type="ARBA" id="ARBA00004245"/>
    </source>
</evidence>
<keyword evidence="10" id="KW-1185">Reference proteome</keyword>
<evidence type="ECO:0000313" key="9">
    <source>
        <dbReference type="EMBL" id="KAJ4839243.1"/>
    </source>
</evidence>
<evidence type="ECO:0000313" key="10">
    <source>
        <dbReference type="Proteomes" id="UP001141552"/>
    </source>
</evidence>
<proteinExistence type="inferred from homology"/>
<evidence type="ECO:0000256" key="4">
    <source>
        <dbReference type="ARBA" id="ARBA00022701"/>
    </source>
</evidence>
<organism evidence="9 10">
    <name type="scientific">Turnera subulata</name>
    <dbReference type="NCBI Taxonomy" id="218843"/>
    <lineage>
        <taxon>Eukaryota</taxon>
        <taxon>Viridiplantae</taxon>
        <taxon>Streptophyta</taxon>
        <taxon>Embryophyta</taxon>
        <taxon>Tracheophyta</taxon>
        <taxon>Spermatophyta</taxon>
        <taxon>Magnoliopsida</taxon>
        <taxon>eudicotyledons</taxon>
        <taxon>Gunneridae</taxon>
        <taxon>Pentapetalae</taxon>
        <taxon>rosids</taxon>
        <taxon>fabids</taxon>
        <taxon>Malpighiales</taxon>
        <taxon>Passifloraceae</taxon>
        <taxon>Turnera</taxon>
    </lineage>
</organism>
<dbReference type="GO" id="GO:0005874">
    <property type="term" value="C:microtubule"/>
    <property type="evidence" value="ECO:0007669"/>
    <property type="project" value="UniProtKB-KW"/>
</dbReference>
<dbReference type="GO" id="GO:0007010">
    <property type="term" value="P:cytoskeleton organization"/>
    <property type="evidence" value="ECO:0007669"/>
    <property type="project" value="InterPro"/>
</dbReference>
<evidence type="ECO:0000256" key="8">
    <source>
        <dbReference type="SAM" id="MobiDB-lite"/>
    </source>
</evidence>
<comment type="similarity">
    <text evidence="2">Belongs to the MAP70 family.</text>
</comment>
<evidence type="ECO:0000256" key="5">
    <source>
        <dbReference type="ARBA" id="ARBA00023054"/>
    </source>
</evidence>
<evidence type="ECO:0000256" key="7">
    <source>
        <dbReference type="SAM" id="Coils"/>
    </source>
</evidence>
<dbReference type="PANTHER" id="PTHR31246">
    <property type="entry name" value="MICROTUBULE-ASSOCIATED PROTEIN 70-2"/>
    <property type="match status" value="1"/>
</dbReference>
<dbReference type="InterPro" id="IPR009768">
    <property type="entry name" value="MAP70"/>
</dbReference>
<reference evidence="9" key="2">
    <citation type="journal article" date="2023" name="Plants (Basel)">
        <title>Annotation of the Turnera subulata (Passifloraceae) Draft Genome Reveals the S-Locus Evolved after the Divergence of Turneroideae from Passifloroideae in a Stepwise Manner.</title>
        <authorList>
            <person name="Henning P.M."/>
            <person name="Roalson E.H."/>
            <person name="Mir W."/>
            <person name="McCubbin A.G."/>
            <person name="Shore J.S."/>
        </authorList>
    </citation>
    <scope>NUCLEOTIDE SEQUENCE</scope>
    <source>
        <strain evidence="9">F60SS</strain>
    </source>
</reference>
<comment type="caution">
    <text evidence="9">The sequence shown here is derived from an EMBL/GenBank/DDBJ whole genome shotgun (WGS) entry which is preliminary data.</text>
</comment>
<name>A0A9Q0FX74_9ROSI</name>
<feature type="region of interest" description="Disordered" evidence="8">
    <location>
        <begin position="396"/>
        <end position="433"/>
    </location>
</feature>
<reference evidence="9" key="1">
    <citation type="submission" date="2022-02" db="EMBL/GenBank/DDBJ databases">
        <authorList>
            <person name="Henning P.M."/>
            <person name="McCubbin A.G."/>
            <person name="Shore J.S."/>
        </authorList>
    </citation>
    <scope>NUCLEOTIDE SEQUENCE</scope>
    <source>
        <strain evidence="9">F60SS</strain>
        <tissue evidence="9">Leaves</tissue>
    </source>
</reference>
<keyword evidence="5 7" id="KW-0175">Coiled coil</keyword>
<gene>
    <name evidence="9" type="ORF">Tsubulata_050938</name>
</gene>
<protein>
    <recommendedName>
        <fullName evidence="11">Microtubule-associated protein 70-5</fullName>
    </recommendedName>
</protein>
<evidence type="ECO:0000256" key="6">
    <source>
        <dbReference type="ARBA" id="ARBA00023212"/>
    </source>
</evidence>
<sequence length="532" mass="59796">MVGDLRAAQGEIKALRASEVLKDKAIEELRNEVCKLDEKLSAMENLVQEKNLEIKKLTEEKRDALAAQYGAEATLRRVHANQKDDDSLPISSVIAPLEAEIKMYKNEIAALQEDKKAMERLTKSKESALLEAERILRSALERALIVEEVQNQNYELRRQIEICLEENKILEKTNRQKVLEVEKLSQTINELEEAILAGGAAANTIRDYKRQISELNEEKRVLERELARAKVCANRVATTVANEWKDENDKVMPVKQWLEERKLMQGEMQRLRDKLAISERTAKAEAQLKEKLKLRLKILEEGLKHASPGSPKPEKSNSILGFLTSNGAVRKRSASQPRASNNGRNSPMKQPNIEARNPNASGDVKRADGFRRRSGSGENLFRSGMWVSRSKFFDSTGKENNEAEANKDANVDKLKSGDKSTSPEAKGRAGADGDMQNREITIQDLQNMDSSNSSHEDVVSGFVYDRLQKEVISLRKSCEAKDSSLNVKDQEIQVDTLAKAIEVESKKVKREVVAKEKEAVSGKVIRTKRPGI</sequence>
<evidence type="ECO:0008006" key="11">
    <source>
        <dbReference type="Google" id="ProtNLM"/>
    </source>
</evidence>
<keyword evidence="4" id="KW-0493">Microtubule</keyword>
<keyword evidence="6" id="KW-0206">Cytoskeleton</keyword>
<comment type="subcellular location">
    <subcellularLocation>
        <location evidence="1">Cytoplasm</location>
        <location evidence="1">Cytoskeleton</location>
    </subcellularLocation>
</comment>
<feature type="region of interest" description="Disordered" evidence="8">
    <location>
        <begin position="325"/>
        <end position="378"/>
    </location>
</feature>
<dbReference type="EMBL" id="JAKUCV010003371">
    <property type="protein sequence ID" value="KAJ4839243.1"/>
    <property type="molecule type" value="Genomic_DNA"/>
</dbReference>
<dbReference type="PANTHER" id="PTHR31246:SF5">
    <property type="entry name" value="MICROTUBULE-ASSOCIATED PROTEIN 70-5"/>
    <property type="match status" value="1"/>
</dbReference>
<feature type="compositionally biased region" description="Polar residues" evidence="8">
    <location>
        <begin position="334"/>
        <end position="349"/>
    </location>
</feature>
<feature type="coiled-coil region" evidence="7">
    <location>
        <begin position="40"/>
        <end position="67"/>
    </location>
</feature>
<evidence type="ECO:0000256" key="2">
    <source>
        <dbReference type="ARBA" id="ARBA00008825"/>
    </source>
</evidence>
<dbReference type="Pfam" id="PF07058">
    <property type="entry name" value="MAP70"/>
    <property type="match status" value="1"/>
</dbReference>
<dbReference type="Proteomes" id="UP001141552">
    <property type="component" value="Unassembled WGS sequence"/>
</dbReference>
<evidence type="ECO:0000256" key="3">
    <source>
        <dbReference type="ARBA" id="ARBA00022490"/>
    </source>
</evidence>